<evidence type="ECO:0000313" key="2">
    <source>
        <dbReference type="WBParaSite" id="PgR073_g005_t03"/>
    </source>
</evidence>
<accession>A0A915BZ81</accession>
<name>A0A915BZ81_PARUN</name>
<dbReference type="AlphaFoldDB" id="A0A915BZ81"/>
<keyword evidence="1" id="KW-1185">Reference proteome</keyword>
<sequence length="73" mass="8602">MSAASMKFSEEFRFLVSSCHYNNTYEWEISLNLLMNYLSKQMMNRNETVENGDEVAYIRILPIESHSLRFASL</sequence>
<protein>
    <submittedName>
        <fullName evidence="2">Uncharacterized protein</fullName>
    </submittedName>
</protein>
<proteinExistence type="predicted"/>
<dbReference type="WBParaSite" id="PgR073_g005_t03">
    <property type="protein sequence ID" value="PgR073_g005_t03"/>
    <property type="gene ID" value="PgR073_g005"/>
</dbReference>
<evidence type="ECO:0000313" key="1">
    <source>
        <dbReference type="Proteomes" id="UP000887569"/>
    </source>
</evidence>
<dbReference type="Proteomes" id="UP000887569">
    <property type="component" value="Unplaced"/>
</dbReference>
<organism evidence="1 2">
    <name type="scientific">Parascaris univalens</name>
    <name type="common">Nematode worm</name>
    <dbReference type="NCBI Taxonomy" id="6257"/>
    <lineage>
        <taxon>Eukaryota</taxon>
        <taxon>Metazoa</taxon>
        <taxon>Ecdysozoa</taxon>
        <taxon>Nematoda</taxon>
        <taxon>Chromadorea</taxon>
        <taxon>Rhabditida</taxon>
        <taxon>Spirurina</taxon>
        <taxon>Ascaridomorpha</taxon>
        <taxon>Ascaridoidea</taxon>
        <taxon>Ascarididae</taxon>
        <taxon>Parascaris</taxon>
    </lineage>
</organism>
<reference evidence="2" key="1">
    <citation type="submission" date="2022-11" db="UniProtKB">
        <authorList>
            <consortium name="WormBaseParasite"/>
        </authorList>
    </citation>
    <scope>IDENTIFICATION</scope>
</reference>